<feature type="signal peptide" evidence="1">
    <location>
        <begin position="1"/>
        <end position="17"/>
    </location>
</feature>
<evidence type="ECO:0000256" key="1">
    <source>
        <dbReference type="SAM" id="SignalP"/>
    </source>
</evidence>
<keyword evidence="4" id="KW-1185">Reference proteome</keyword>
<gene>
    <name evidence="3" type="ORF">CONCODRAFT_69725</name>
</gene>
<dbReference type="AlphaFoldDB" id="A0A137P992"/>
<keyword evidence="1" id="KW-0732">Signal</keyword>
<dbReference type="Proteomes" id="UP000070444">
    <property type="component" value="Unassembled WGS sequence"/>
</dbReference>
<proteinExistence type="predicted"/>
<feature type="domain" description="DUF7137" evidence="2">
    <location>
        <begin position="41"/>
        <end position="169"/>
    </location>
</feature>
<reference evidence="3 4" key="1">
    <citation type="journal article" date="2015" name="Genome Biol. Evol.">
        <title>Phylogenomic analyses indicate that early fungi evolved digesting cell walls of algal ancestors of land plants.</title>
        <authorList>
            <person name="Chang Y."/>
            <person name="Wang S."/>
            <person name="Sekimoto S."/>
            <person name="Aerts A.L."/>
            <person name="Choi C."/>
            <person name="Clum A."/>
            <person name="LaButti K.M."/>
            <person name="Lindquist E.A."/>
            <person name="Yee Ngan C."/>
            <person name="Ohm R.A."/>
            <person name="Salamov A.A."/>
            <person name="Grigoriev I.V."/>
            <person name="Spatafora J.W."/>
            <person name="Berbee M.L."/>
        </authorList>
    </citation>
    <scope>NUCLEOTIDE SEQUENCE [LARGE SCALE GENOMIC DNA]</scope>
    <source>
        <strain evidence="3 4">NRRL 28638</strain>
    </source>
</reference>
<accession>A0A137P992</accession>
<evidence type="ECO:0000313" key="4">
    <source>
        <dbReference type="Proteomes" id="UP000070444"/>
    </source>
</evidence>
<dbReference type="Pfam" id="PF23585">
    <property type="entry name" value="DUF7137"/>
    <property type="match status" value="1"/>
</dbReference>
<name>A0A137P992_CONC2</name>
<evidence type="ECO:0000313" key="3">
    <source>
        <dbReference type="EMBL" id="KXN71559.1"/>
    </source>
</evidence>
<organism evidence="3 4">
    <name type="scientific">Conidiobolus coronatus (strain ATCC 28846 / CBS 209.66 / NRRL 28638)</name>
    <name type="common">Delacroixia coronata</name>
    <dbReference type="NCBI Taxonomy" id="796925"/>
    <lineage>
        <taxon>Eukaryota</taxon>
        <taxon>Fungi</taxon>
        <taxon>Fungi incertae sedis</taxon>
        <taxon>Zoopagomycota</taxon>
        <taxon>Entomophthoromycotina</taxon>
        <taxon>Entomophthoromycetes</taxon>
        <taxon>Entomophthorales</taxon>
        <taxon>Ancylistaceae</taxon>
        <taxon>Conidiobolus</taxon>
    </lineage>
</organism>
<sequence length="197" mass="22268">MLLLFQYIFYIILACAASDKNSTDTKNSTTPKDKTPMAINSPGALEIISPLRTQVAPALVALDSKLKIEWKYQVKPTVPVSGWDIIALRETPRKIFYYIARNQSASDLKYEWDIQAFNDDPENIDKIVVDGNYKLYIFDSNHTYDYGAKYGELLPSMVQFAVYKSQVPTKNVLSSGFKFSCSSALVTSLLMIFYSII</sequence>
<evidence type="ECO:0000259" key="2">
    <source>
        <dbReference type="Pfam" id="PF23585"/>
    </source>
</evidence>
<dbReference type="EMBL" id="KQ964472">
    <property type="protein sequence ID" value="KXN71559.1"/>
    <property type="molecule type" value="Genomic_DNA"/>
</dbReference>
<protein>
    <recommendedName>
        <fullName evidence="2">DUF7137 domain-containing protein</fullName>
    </recommendedName>
</protein>
<dbReference type="InterPro" id="IPR055561">
    <property type="entry name" value="DUF7137"/>
</dbReference>
<feature type="chain" id="PRO_5007294577" description="DUF7137 domain-containing protein" evidence="1">
    <location>
        <begin position="18"/>
        <end position="197"/>
    </location>
</feature>